<dbReference type="PANTHER" id="PTHR47510:SF3">
    <property type="entry name" value="ENDO_EXONUCLEASE_PHOSPHATASE DOMAIN-CONTAINING PROTEIN"/>
    <property type="match status" value="1"/>
</dbReference>
<dbReference type="CDD" id="cd01650">
    <property type="entry name" value="RT_nLTR_like"/>
    <property type="match status" value="1"/>
</dbReference>
<sequence length="793" mass="89730">MDAVKITGYSVAAVYNRTERIHGGSIILIRDEIKFKNCSQLSRFNVEMHFESASTTAIINEKKICIIVIYRPPNGNVNLFFTNLAYLLNIAVTASDYLVLCGDLNINLLSNSIESKILIDLFDSYNLTNKNSTPTRIAMNRNNIVSQSAIDYMVTTIPMEYYEYETIDLNLSDHLANLIVVTGSILSSADNVGVEEARTTRRRHMTTSNLDNFKSALHQVDWSTLDCANVDSAFHTFLETFLWLFHQTCPITTTTGSRKRNSTSTPWFTSELVRMRNELKSRFSLLKVTTYTQINVALYNLAKREYRRKIKQTKQNYYNNIISNAQNKPKTLWKIVNRETGRQKKRHNIALSEDNTLITNPQQIGHMFGNYFASAASDLTKHRFGDKPTSTVTCSKISNCRSLYVYPVTQDEVTRASESLAKSSSSGEDEITVKVLDHVLTSILPIITMLYNESLAHGIFPSALKTARVIAVFKSGDPTKIENYRPISLLSVFSKLLEKIVYNRITSFVNKFSILPASQHGFRPGKSTESATFDLLTFIYEELDKKKYISVLFFDISRAFDTINCENICYKLQKLGIRGPMLMWIKSFLSNRQLYVDIEGVKSDKFDVTLGVAQGSVLGPLLYLLYVADLPNHVTSAKVISYADDTTIAISAKTLECLTSTIKHVDEEFHSWCSANKLVLNANKTVCVNFGRAKQELETSSVSLNTKFLGILIDDDLSWDQHIKNVCKKLNRAYYVLRNLKSCLDINSLVTVYYALAYPHLAYNVVAWGAAVDKNRVFILLFLFLIVIAAFII</sequence>
<evidence type="ECO:0000313" key="3">
    <source>
        <dbReference type="EMBL" id="JAV75022.1"/>
    </source>
</evidence>
<keyword evidence="1" id="KW-1133">Transmembrane helix</keyword>
<organism evidence="3">
    <name type="scientific">Photinus pyralis</name>
    <name type="common">Common eastern firefly</name>
    <name type="synonym">Lampyris pyralis</name>
    <dbReference type="NCBI Taxonomy" id="7054"/>
    <lineage>
        <taxon>Eukaryota</taxon>
        <taxon>Metazoa</taxon>
        <taxon>Ecdysozoa</taxon>
        <taxon>Arthropoda</taxon>
        <taxon>Hexapoda</taxon>
        <taxon>Insecta</taxon>
        <taxon>Pterygota</taxon>
        <taxon>Neoptera</taxon>
        <taxon>Endopterygota</taxon>
        <taxon>Coleoptera</taxon>
        <taxon>Polyphaga</taxon>
        <taxon>Elateriformia</taxon>
        <taxon>Elateroidea</taxon>
        <taxon>Lampyridae</taxon>
        <taxon>Lampyrinae</taxon>
        <taxon>Photinus</taxon>
    </lineage>
</organism>
<accession>A0A1Y1LN06</accession>
<dbReference type="PANTHER" id="PTHR47510">
    <property type="entry name" value="REVERSE TRANSCRIPTASE DOMAIN-CONTAINING PROTEIN"/>
    <property type="match status" value="1"/>
</dbReference>
<dbReference type="InterPro" id="IPR043502">
    <property type="entry name" value="DNA/RNA_pol_sf"/>
</dbReference>
<proteinExistence type="predicted"/>
<reference evidence="3" key="1">
    <citation type="journal article" date="2016" name="Sci. Rep.">
        <title>Molecular characterization of firefly nuptial gifts: a multi-omics approach sheds light on postcopulatory sexual selection.</title>
        <authorList>
            <person name="Al-Wathiqui N."/>
            <person name="Fallon T.R."/>
            <person name="South A."/>
            <person name="Weng J.K."/>
            <person name="Lewis S.M."/>
        </authorList>
    </citation>
    <scope>NUCLEOTIDE SEQUENCE</scope>
</reference>
<feature type="transmembrane region" description="Helical" evidence="1">
    <location>
        <begin position="752"/>
        <end position="770"/>
    </location>
</feature>
<dbReference type="GO" id="GO:0071897">
    <property type="term" value="P:DNA biosynthetic process"/>
    <property type="evidence" value="ECO:0007669"/>
    <property type="project" value="UniProtKB-ARBA"/>
</dbReference>
<dbReference type="InterPro" id="IPR036691">
    <property type="entry name" value="Endo/exonu/phosph_ase_sf"/>
</dbReference>
<evidence type="ECO:0000256" key="1">
    <source>
        <dbReference type="SAM" id="Phobius"/>
    </source>
</evidence>
<dbReference type="SUPFAM" id="SSF56672">
    <property type="entry name" value="DNA/RNA polymerases"/>
    <property type="match status" value="1"/>
</dbReference>
<dbReference type="InterPro" id="IPR000477">
    <property type="entry name" value="RT_dom"/>
</dbReference>
<name>A0A1Y1LN06_PHOPY</name>
<protein>
    <recommendedName>
        <fullName evidence="2">Reverse transcriptase domain-containing protein</fullName>
    </recommendedName>
</protein>
<feature type="domain" description="Reverse transcriptase" evidence="2">
    <location>
        <begin position="453"/>
        <end position="713"/>
    </location>
</feature>
<dbReference type="SUPFAM" id="SSF56219">
    <property type="entry name" value="DNase I-like"/>
    <property type="match status" value="1"/>
</dbReference>
<evidence type="ECO:0000259" key="2">
    <source>
        <dbReference type="PROSITE" id="PS50878"/>
    </source>
</evidence>
<keyword evidence="1" id="KW-0812">Transmembrane</keyword>
<keyword evidence="1" id="KW-0472">Membrane</keyword>
<dbReference type="AlphaFoldDB" id="A0A1Y1LN06"/>
<feature type="transmembrane region" description="Helical" evidence="1">
    <location>
        <begin position="777"/>
        <end position="792"/>
    </location>
</feature>
<dbReference type="PROSITE" id="PS50878">
    <property type="entry name" value="RT_POL"/>
    <property type="match status" value="1"/>
</dbReference>
<dbReference type="Pfam" id="PF00078">
    <property type="entry name" value="RVT_1"/>
    <property type="match status" value="1"/>
</dbReference>
<dbReference type="EMBL" id="GEZM01051337">
    <property type="protein sequence ID" value="JAV75022.1"/>
    <property type="molecule type" value="Transcribed_RNA"/>
</dbReference>
<dbReference type="Gene3D" id="3.60.10.10">
    <property type="entry name" value="Endonuclease/exonuclease/phosphatase"/>
    <property type="match status" value="1"/>
</dbReference>